<reference evidence="5 6" key="1">
    <citation type="submission" date="2020-02" db="EMBL/GenBank/DDBJ databases">
        <title>Bacillus aquiflavi sp. nov., isolated from yellow water of strong flavor Chinese baijiu in Yibin region of China.</title>
        <authorList>
            <person name="Xie J."/>
        </authorList>
    </citation>
    <scope>NUCLEOTIDE SEQUENCE [LARGE SCALE GENOMIC DNA]</scope>
    <source>
        <strain evidence="5 6">SA4</strain>
    </source>
</reference>
<evidence type="ECO:0000313" key="5">
    <source>
        <dbReference type="EMBL" id="NEY73519.1"/>
    </source>
</evidence>
<evidence type="ECO:0000313" key="6">
    <source>
        <dbReference type="Proteomes" id="UP000481043"/>
    </source>
</evidence>
<dbReference type="InterPro" id="IPR011991">
    <property type="entry name" value="ArsR-like_HTH"/>
</dbReference>
<name>A0A6M0QCR0_9BACI</name>
<keyword evidence="1" id="KW-0805">Transcription regulation</keyword>
<proteinExistence type="predicted"/>
<evidence type="ECO:0000256" key="1">
    <source>
        <dbReference type="ARBA" id="ARBA00023015"/>
    </source>
</evidence>
<dbReference type="PROSITE" id="PS50995">
    <property type="entry name" value="HTH_MARR_2"/>
    <property type="match status" value="1"/>
</dbReference>
<dbReference type="GO" id="GO:0003677">
    <property type="term" value="F:DNA binding"/>
    <property type="evidence" value="ECO:0007669"/>
    <property type="project" value="UniProtKB-KW"/>
</dbReference>
<dbReference type="PANTHER" id="PTHR42756:SF1">
    <property type="entry name" value="TRANSCRIPTIONAL REPRESSOR OF EMRAB OPERON"/>
    <property type="match status" value="1"/>
</dbReference>
<dbReference type="PROSITE" id="PS01117">
    <property type="entry name" value="HTH_MARR_1"/>
    <property type="match status" value="1"/>
</dbReference>
<dbReference type="PANTHER" id="PTHR42756">
    <property type="entry name" value="TRANSCRIPTIONAL REGULATOR, MARR"/>
    <property type="match status" value="1"/>
</dbReference>
<evidence type="ECO:0000259" key="4">
    <source>
        <dbReference type="PROSITE" id="PS50995"/>
    </source>
</evidence>
<dbReference type="EMBL" id="JAAIWM010000007">
    <property type="protein sequence ID" value="NEY73519.1"/>
    <property type="molecule type" value="Genomic_DNA"/>
</dbReference>
<feature type="domain" description="HTH marR-type" evidence="4">
    <location>
        <begin position="2"/>
        <end position="141"/>
    </location>
</feature>
<dbReference type="InterPro" id="IPR023187">
    <property type="entry name" value="Tscrpt_reg_MarR-type_CS"/>
</dbReference>
<dbReference type="AlphaFoldDB" id="A0A6M0QCR0"/>
<dbReference type="GO" id="GO:0003700">
    <property type="term" value="F:DNA-binding transcription factor activity"/>
    <property type="evidence" value="ECO:0007669"/>
    <property type="project" value="InterPro"/>
</dbReference>
<comment type="caution">
    <text evidence="5">The sequence shown here is derived from an EMBL/GenBank/DDBJ whole genome shotgun (WGS) entry which is preliminary data.</text>
</comment>
<dbReference type="Pfam" id="PF01047">
    <property type="entry name" value="MarR"/>
    <property type="match status" value="1"/>
</dbReference>
<dbReference type="PRINTS" id="PR00598">
    <property type="entry name" value="HTHMARR"/>
</dbReference>
<dbReference type="InterPro" id="IPR000835">
    <property type="entry name" value="HTH_MarR-typ"/>
</dbReference>
<gene>
    <name evidence="5" type="ORF">G4D63_17425</name>
</gene>
<protein>
    <submittedName>
        <fullName evidence="5">MarR family transcriptional regulator</fullName>
    </submittedName>
</protein>
<dbReference type="InterPro" id="IPR036390">
    <property type="entry name" value="WH_DNA-bd_sf"/>
</dbReference>
<keyword evidence="6" id="KW-1185">Reference proteome</keyword>
<evidence type="ECO:0000256" key="3">
    <source>
        <dbReference type="ARBA" id="ARBA00023163"/>
    </source>
</evidence>
<accession>A0A6M0QCR0</accession>
<dbReference type="CDD" id="cd00090">
    <property type="entry name" value="HTH_ARSR"/>
    <property type="match status" value="1"/>
</dbReference>
<organism evidence="5 6">
    <name type="scientific">Bacillus mesophilus</name>
    <dbReference type="NCBI Taxonomy" id="1808955"/>
    <lineage>
        <taxon>Bacteria</taxon>
        <taxon>Bacillati</taxon>
        <taxon>Bacillota</taxon>
        <taxon>Bacilli</taxon>
        <taxon>Bacillales</taxon>
        <taxon>Bacillaceae</taxon>
        <taxon>Bacillus</taxon>
    </lineage>
</organism>
<dbReference type="SUPFAM" id="SSF46785">
    <property type="entry name" value="Winged helix' DNA-binding domain"/>
    <property type="match status" value="1"/>
</dbReference>
<dbReference type="Proteomes" id="UP000481043">
    <property type="component" value="Unassembled WGS sequence"/>
</dbReference>
<sequence>MNREDMKNLRQYVQEFYRLFGFLNQNVTPCGFQLSTSQVFSLQELEDRALTIGELAERLLLERSSVSRLIDNLEKNGFVTRTVNEENRREVFVTLTTKGRNSVQKVREQSLLYYESILKGISEEDQHQILTGFKLFTSALENRRKSNEF</sequence>
<keyword evidence="2" id="KW-0238">DNA-binding</keyword>
<evidence type="ECO:0000256" key="2">
    <source>
        <dbReference type="ARBA" id="ARBA00023125"/>
    </source>
</evidence>
<dbReference type="InterPro" id="IPR036388">
    <property type="entry name" value="WH-like_DNA-bd_sf"/>
</dbReference>
<dbReference type="Gene3D" id="1.10.10.10">
    <property type="entry name" value="Winged helix-like DNA-binding domain superfamily/Winged helix DNA-binding domain"/>
    <property type="match status" value="1"/>
</dbReference>
<keyword evidence="3" id="KW-0804">Transcription</keyword>
<dbReference type="SMART" id="SM00347">
    <property type="entry name" value="HTH_MARR"/>
    <property type="match status" value="1"/>
</dbReference>